<keyword evidence="1" id="KW-0472">Membrane</keyword>
<dbReference type="Proteomes" id="UP000011724">
    <property type="component" value="Chromosome"/>
</dbReference>
<feature type="transmembrane region" description="Helical" evidence="1">
    <location>
        <begin position="185"/>
        <end position="202"/>
    </location>
</feature>
<accession>M1WU68</accession>
<keyword evidence="1" id="KW-0812">Transmembrane</keyword>
<feature type="signal peptide" evidence="2">
    <location>
        <begin position="1"/>
        <end position="24"/>
    </location>
</feature>
<feature type="chain" id="PRO_5004019477" description="PEP-CTERM protein-sorting domain-containing protein" evidence="2">
    <location>
        <begin position="25"/>
        <end position="207"/>
    </location>
</feature>
<dbReference type="AlphaFoldDB" id="M1WU68"/>
<evidence type="ECO:0008006" key="5">
    <source>
        <dbReference type="Google" id="ProtNLM"/>
    </source>
</evidence>
<evidence type="ECO:0000313" key="4">
    <source>
        <dbReference type="Proteomes" id="UP000011724"/>
    </source>
</evidence>
<evidence type="ECO:0000256" key="2">
    <source>
        <dbReference type="SAM" id="SignalP"/>
    </source>
</evidence>
<dbReference type="HOGENOM" id="CLU_1324639_0_0_7"/>
<dbReference type="OrthoDB" id="6385165at2"/>
<gene>
    <name evidence="3" type="ordered locus">BN4_20225</name>
</gene>
<dbReference type="PATRIC" id="fig|879567.3.peg.3299"/>
<dbReference type="EMBL" id="FO203427">
    <property type="protein sequence ID" value="CCH50287.1"/>
    <property type="molecule type" value="Genomic_DNA"/>
</dbReference>
<proteinExistence type="predicted"/>
<dbReference type="RefSeq" id="WP_015416329.1">
    <property type="nucleotide sequence ID" value="NC_020409.1"/>
</dbReference>
<reference evidence="4" key="2">
    <citation type="journal article" date="2013" name="Stand. Genomic Sci.">
        <title>Complete genome sequence of Desulfocapsa sulfexigens, a marine deltaproteobacterium specialized in disproportionating inorganic sulfur compounds.</title>
        <authorList>
            <person name="Finster K.W."/>
            <person name="Kjeldsen K.U."/>
            <person name="Kube M."/>
            <person name="Reinhardt R."/>
            <person name="Mussmann M."/>
            <person name="Amann R."/>
            <person name="Schreiber L."/>
        </authorList>
    </citation>
    <scope>NUCLEOTIDE SEQUENCE [LARGE SCALE GENOMIC DNA]</scope>
    <source>
        <strain evidence="4">DSM 10523 / SB164P1</strain>
    </source>
</reference>
<keyword evidence="1" id="KW-1133">Transmembrane helix</keyword>
<evidence type="ECO:0000256" key="1">
    <source>
        <dbReference type="SAM" id="Phobius"/>
    </source>
</evidence>
<sequence length="207" mass="22018">MKRFLILFFCTVLCHLGSPGFATAALIDFSNPLSYSGQPTTGTASASGSTLTLSNNIWTAYAFDSTYTVKADSVLTFTYKSDSIPEIAAIGFDTDRSFDYALDAKNAVKIGGTQGNNWPEFIYSTLYTEGSGFTTYTINLTDFLNIGDAFDYLVFINDDDHVSSAGGDGISTSIFSNVSVSPTPIPGAALLLGTGLLGLIGIKRRLS</sequence>
<keyword evidence="4" id="KW-1185">Reference proteome</keyword>
<name>M1WU68_PSEP2</name>
<keyword evidence="2" id="KW-0732">Signal</keyword>
<dbReference type="KEGG" id="dpi:BN4_20225"/>
<dbReference type="BioCyc" id="DPIE1322246:BN4_RS15340-MONOMER"/>
<reference evidence="3 4" key="1">
    <citation type="journal article" date="2013" name="PLoS ONE">
        <title>The first genomic and proteomic characterization of a deep-sea sulfate reducer: insights into the piezophilic lifestyle of Desulfovibrio piezophilus.</title>
        <authorList>
            <person name="Pradel N."/>
            <person name="Ji B."/>
            <person name="Gimenez G."/>
            <person name="Talla E."/>
            <person name="Lenoble P."/>
            <person name="Garel M."/>
            <person name="Tamburini C."/>
            <person name="Fourquet P."/>
            <person name="Lebrun R."/>
            <person name="Bertin P."/>
            <person name="Denis Y."/>
            <person name="Pophillat M."/>
            <person name="Barbe V."/>
            <person name="Ollivier B."/>
            <person name="Dolla A."/>
        </authorList>
    </citation>
    <scope>NUCLEOTIDE SEQUENCE [LARGE SCALE GENOMIC DNA]</scope>
    <source>
        <strain evidence="4">DSM 10523 / SB164P1</strain>
    </source>
</reference>
<evidence type="ECO:0000313" key="3">
    <source>
        <dbReference type="EMBL" id="CCH50287.1"/>
    </source>
</evidence>
<protein>
    <recommendedName>
        <fullName evidence="5">PEP-CTERM protein-sorting domain-containing protein</fullName>
    </recommendedName>
</protein>
<organism evidence="3 4">
    <name type="scientific">Pseudodesulfovibrio piezophilus (strain DSM 21447 / JCM 15486 / C1TLV30)</name>
    <name type="common">Desulfovibrio piezophilus</name>
    <dbReference type="NCBI Taxonomy" id="1322246"/>
    <lineage>
        <taxon>Bacteria</taxon>
        <taxon>Pseudomonadati</taxon>
        <taxon>Thermodesulfobacteriota</taxon>
        <taxon>Desulfovibrionia</taxon>
        <taxon>Desulfovibrionales</taxon>
        <taxon>Desulfovibrionaceae</taxon>
    </lineage>
</organism>